<feature type="transmembrane region" description="Helical" evidence="10">
    <location>
        <begin position="900"/>
        <end position="921"/>
    </location>
</feature>
<dbReference type="GO" id="GO:0050185">
    <property type="term" value="F:phosphatidylinositol deacylase activity"/>
    <property type="evidence" value="ECO:0007669"/>
    <property type="project" value="EnsemblFungi"/>
</dbReference>
<evidence type="ECO:0000256" key="4">
    <source>
        <dbReference type="ARBA" id="ARBA00022692"/>
    </source>
</evidence>
<comment type="caution">
    <text evidence="14">The sequence shown here is derived from an EMBL/GenBank/DDBJ whole genome shotgun (WGS) entry which is preliminary data.</text>
</comment>
<dbReference type="GO" id="GO:0036503">
    <property type="term" value="P:ERAD pathway"/>
    <property type="evidence" value="ECO:0007669"/>
    <property type="project" value="EnsemblFungi"/>
</dbReference>
<keyword evidence="3 10" id="KW-0813">Transport</keyword>
<dbReference type="GO" id="GO:0016050">
    <property type="term" value="P:vesicle organization"/>
    <property type="evidence" value="ECO:0007669"/>
    <property type="project" value="EnsemblFungi"/>
</dbReference>
<evidence type="ECO:0000313" key="15">
    <source>
        <dbReference type="Proteomes" id="UP000054886"/>
    </source>
</evidence>
<feature type="region of interest" description="Disordered" evidence="11">
    <location>
        <begin position="28"/>
        <end position="47"/>
    </location>
</feature>
<proteinExistence type="inferred from homology"/>
<keyword evidence="8 10" id="KW-1133">Transmembrane helix</keyword>
<dbReference type="GO" id="GO:0006621">
    <property type="term" value="P:protein retention in ER lumen"/>
    <property type="evidence" value="ECO:0007669"/>
    <property type="project" value="EnsemblFungi"/>
</dbReference>
<dbReference type="VEuPathDB" id="FungiDB:B1J91_K12408g"/>
<organism evidence="14 15">
    <name type="scientific">Candida glabrata</name>
    <name type="common">Yeast</name>
    <name type="synonym">Torulopsis glabrata</name>
    <dbReference type="NCBI Taxonomy" id="5478"/>
    <lineage>
        <taxon>Eukaryota</taxon>
        <taxon>Fungi</taxon>
        <taxon>Dikarya</taxon>
        <taxon>Ascomycota</taxon>
        <taxon>Saccharomycotina</taxon>
        <taxon>Saccharomycetes</taxon>
        <taxon>Saccharomycetales</taxon>
        <taxon>Saccharomycetaceae</taxon>
        <taxon>Nakaseomyces</taxon>
    </lineage>
</organism>
<dbReference type="PANTHER" id="PTHR15495">
    <property type="entry name" value="NEGATIVE REGULATOR OF VESICLE FORMATION-RELATED"/>
    <property type="match status" value="1"/>
</dbReference>
<dbReference type="GO" id="GO:0034368">
    <property type="term" value="P:protein-lipid complex remodeling"/>
    <property type="evidence" value="ECO:0007669"/>
    <property type="project" value="EnsemblFungi"/>
</dbReference>
<accession>A0A0W0CRA4</accession>
<evidence type="ECO:0000256" key="2">
    <source>
        <dbReference type="ARBA" id="ARBA00006931"/>
    </source>
</evidence>
<evidence type="ECO:0000313" key="14">
    <source>
        <dbReference type="EMBL" id="KTB02143.1"/>
    </source>
</evidence>
<dbReference type="InterPro" id="IPR029058">
    <property type="entry name" value="AB_hydrolase_fold"/>
</dbReference>
<comment type="function">
    <text evidence="10">Involved in inositol deacylation of GPI-anchored proteins which plays important roles in the quality control and ER-associated degradation of GPI-anchored proteins.</text>
</comment>
<dbReference type="InterPro" id="IPR056824">
    <property type="entry name" value="PGAP1_TMD"/>
</dbReference>
<evidence type="ECO:0000256" key="10">
    <source>
        <dbReference type="RuleBase" id="RU365011"/>
    </source>
</evidence>
<sequence length="1011" mass="115797">MSFIRIARSLARGYYNLPTNIIDRTSINTSRKDDDSDTKATGSQLDSPDEEWLKDYNSFVNVRRRNRSVLRTFVFGIGLFLIIAILTLWWPLTGADLPQCHSIYMYPSYARVDGFNEKFTSLANKYHLYLYREQGMDKEPLNNGEIQLDGIPVLFIPGNAGSYRQVRSIAAACSELYFKQSDILINKNAKNLDFFAADFNEDFTAFHGGTMLDQAEYLNDAIRYILSLYDQPDVSTTLAKPKSVIIVAHSMGGIVARLMPTLKNHIHGSVHSYLTLSSPHAAAPITFDGDVLQLYKRTNEYWKRELNDKSSFIFNNVSLISITGGIQDTILPADYAMIEDLIPYSNGFTVHTNTIQDVWTPIDHLAIVWCKQLREIISRYLVETSNIYLPSKVVPLEERMKIASQLFLSGFEDSYRNYSGEELRNLTTNSEVSSEMKLNDIVKITKDTIPDKPYLSVPVAQFDGNVFLTLFSNSDNIKILGCANSYRHDPTIHSCKDLSHFIKKVPRYFDPNKEHKTESNKLLHTSIDEFKKYDFVIVDFSTIVEEHDLLVYATLSREEHTVIDVTPSNLLFMSQKIKVPPGALMNKWEFINLWDSLFAYKMNVDTTAMEQPFEPFVKQHIKEPFETKWHLNVLESTTSISFHNIAPFIPTNENITRSLFLTLVGSPENDYFIRISVDYLMTLKLLYIRYRLAIASFPIAVITMVLAYQFYIYDRRGIFLPFVTALGHLISTYNTIICFSLLGLSFLCDMKLVQNALFAIDPSHLNKPYFNSNKDVRNNFYLLGLRSKLLGVLVYFFFTIGTALVILLNGILLTFQKLFTMAINLKRTNMLQNQRTNTTAIITKWRFLALFLIIISVSTFIPYQMAFMLAVIIQVINSLKVSSLSARTKNHQNLLNFNMSLLLLLIFIAIIDFPIIIVFLHNVAIRCGTSFRSQHNCLAIIPILLMVNNNSLLRLPNRTKGNKGRLVSLLGLIYLSLFSLIYGIRNLFWLHHGVNIFSMWVFYLTIFSKGS</sequence>
<evidence type="ECO:0000256" key="6">
    <source>
        <dbReference type="ARBA" id="ARBA00022824"/>
    </source>
</evidence>
<dbReference type="GO" id="GO:0015031">
    <property type="term" value="P:protein transport"/>
    <property type="evidence" value="ECO:0007669"/>
    <property type="project" value="UniProtKB-KW"/>
</dbReference>
<keyword evidence="9 10" id="KW-0472">Membrane</keyword>
<dbReference type="VEuPathDB" id="FungiDB:GWK60_K12155"/>
<evidence type="ECO:0000256" key="3">
    <source>
        <dbReference type="ARBA" id="ARBA00022448"/>
    </source>
</evidence>
<keyword evidence="5 10" id="KW-0378">Hydrolase</keyword>
<evidence type="ECO:0000259" key="12">
    <source>
        <dbReference type="Pfam" id="PF07819"/>
    </source>
</evidence>
<dbReference type="PhylomeDB" id="A0A0W0CRA4"/>
<dbReference type="OMA" id="WVRNLAV"/>
<evidence type="ECO:0000256" key="11">
    <source>
        <dbReference type="SAM" id="MobiDB-lite"/>
    </source>
</evidence>
<dbReference type="EC" id="3.1.-.-" evidence="10"/>
<dbReference type="SMR" id="A0A0W0CRA4"/>
<dbReference type="VEuPathDB" id="FungiDB:CAGL0K12408g"/>
<gene>
    <name evidence="14" type="ORF">AO440_003773</name>
</gene>
<reference evidence="14 15" key="1">
    <citation type="submission" date="2015-10" db="EMBL/GenBank/DDBJ databases">
        <title>Draft genomes sequences of Candida glabrata isolates 1A, 1B, 2A, 2B, 3A and 3B.</title>
        <authorList>
            <person name="Haavelsrud O.E."/>
            <person name="Gaustad P."/>
        </authorList>
    </citation>
    <scope>NUCLEOTIDE SEQUENCE [LARGE SCALE GENOMIC DNA]</scope>
    <source>
        <strain evidence="14">910700640</strain>
    </source>
</reference>
<evidence type="ECO:0000259" key="13">
    <source>
        <dbReference type="Pfam" id="PF25140"/>
    </source>
</evidence>
<keyword evidence="6 10" id="KW-0256">Endoplasmic reticulum</keyword>
<evidence type="ECO:0000256" key="7">
    <source>
        <dbReference type="ARBA" id="ARBA00022927"/>
    </source>
</evidence>
<feature type="transmembrane region" description="Helical" evidence="10">
    <location>
        <begin position="988"/>
        <end position="1007"/>
    </location>
</feature>
<dbReference type="GO" id="GO:0006505">
    <property type="term" value="P:GPI anchor metabolic process"/>
    <property type="evidence" value="ECO:0007669"/>
    <property type="project" value="EnsemblFungi"/>
</dbReference>
<feature type="domain" description="GPI inositol-deacylase PGAP1-like alpha/beta" evidence="12">
    <location>
        <begin position="147"/>
        <end position="383"/>
    </location>
</feature>
<keyword evidence="4 10" id="KW-0812">Transmembrane</keyword>
<evidence type="ECO:0000256" key="9">
    <source>
        <dbReference type="ARBA" id="ARBA00023136"/>
    </source>
</evidence>
<dbReference type="VEuPathDB" id="FungiDB:GVI51_K12243"/>
<feature type="transmembrane region" description="Helical" evidence="10">
    <location>
        <begin position="690"/>
        <end position="711"/>
    </location>
</feature>
<feature type="transmembrane region" description="Helical" evidence="10">
    <location>
        <begin position="73"/>
        <end position="92"/>
    </location>
</feature>
<dbReference type="FunFam" id="3.40.50.1820:FF:000056">
    <property type="entry name" value="GPI inositol-deacylase"/>
    <property type="match status" value="1"/>
</dbReference>
<evidence type="ECO:0000256" key="5">
    <source>
        <dbReference type="ARBA" id="ARBA00022801"/>
    </source>
</evidence>
<comment type="similarity">
    <text evidence="2 10">Belongs to the GPI inositol-deacylase family.</text>
</comment>
<dbReference type="SUPFAM" id="SSF53474">
    <property type="entry name" value="alpha/beta-Hydrolases"/>
    <property type="match status" value="1"/>
</dbReference>
<feature type="domain" description="GPI inositol-deacylase transmembrane" evidence="13">
    <location>
        <begin position="693"/>
        <end position="1005"/>
    </location>
</feature>
<dbReference type="InterPro" id="IPR012908">
    <property type="entry name" value="PGAP1-ab_dom-like"/>
</dbReference>
<evidence type="ECO:0000256" key="8">
    <source>
        <dbReference type="ARBA" id="ARBA00022989"/>
    </source>
</evidence>
<feature type="transmembrane region" description="Helical" evidence="10">
    <location>
        <begin position="965"/>
        <end position="982"/>
    </location>
</feature>
<dbReference type="Proteomes" id="UP000054886">
    <property type="component" value="Unassembled WGS sequence"/>
</dbReference>
<dbReference type="Pfam" id="PF25140">
    <property type="entry name" value="PGAP1_TMD"/>
    <property type="match status" value="1"/>
</dbReference>
<dbReference type="AlphaFoldDB" id="A0A0W0CRA4"/>
<name>A0A0W0CRA4_CANGB</name>
<dbReference type="EMBL" id="LLZZ01000126">
    <property type="protein sequence ID" value="KTB02143.1"/>
    <property type="molecule type" value="Genomic_DNA"/>
</dbReference>
<dbReference type="PANTHER" id="PTHR15495:SF7">
    <property type="entry name" value="GPI INOSITOL-DEACYLASE"/>
    <property type="match status" value="1"/>
</dbReference>
<feature type="transmembrane region" description="Helical" evidence="10">
    <location>
        <begin position="718"/>
        <end position="742"/>
    </location>
</feature>
<dbReference type="GO" id="GO:0005789">
    <property type="term" value="C:endoplasmic reticulum membrane"/>
    <property type="evidence" value="ECO:0007669"/>
    <property type="project" value="UniProtKB-SubCell"/>
</dbReference>
<dbReference type="Pfam" id="PF25141">
    <property type="entry name" value="PGAP1_2nd"/>
    <property type="match status" value="1"/>
</dbReference>
<keyword evidence="7 10" id="KW-0653">Protein transport</keyword>
<dbReference type="Pfam" id="PF07819">
    <property type="entry name" value="PGAP1"/>
    <property type="match status" value="1"/>
</dbReference>
<evidence type="ECO:0000256" key="1">
    <source>
        <dbReference type="ARBA" id="ARBA00004477"/>
    </source>
</evidence>
<feature type="transmembrane region" description="Helical" evidence="10">
    <location>
        <begin position="792"/>
        <end position="815"/>
    </location>
</feature>
<protein>
    <recommendedName>
        <fullName evidence="10">GPI inositol-deacylase</fullName>
        <ecNumber evidence="10">3.1.-.-</ecNumber>
    </recommendedName>
</protein>
<dbReference type="InterPro" id="IPR039529">
    <property type="entry name" value="PGAP1/BST1"/>
</dbReference>
<dbReference type="Gene3D" id="3.40.50.1820">
    <property type="entry name" value="alpha/beta hydrolase"/>
    <property type="match status" value="1"/>
</dbReference>
<comment type="subcellular location">
    <subcellularLocation>
        <location evidence="1">Endoplasmic reticulum membrane</location>
        <topology evidence="1">Multi-pass membrane protein</topology>
    </subcellularLocation>
</comment>
<dbReference type="GO" id="GO:0006888">
    <property type="term" value="P:endoplasmic reticulum to Golgi vesicle-mediated transport"/>
    <property type="evidence" value="ECO:0007669"/>
    <property type="project" value="EnsemblFungi"/>
</dbReference>